<dbReference type="AlphaFoldDB" id="F4RA42"/>
<dbReference type="VEuPathDB" id="FungiDB:MELLADRAFT_102970"/>
<dbReference type="KEGG" id="mlr:MELLADRAFT_102970"/>
<dbReference type="HOGENOM" id="CLU_1147397_0_0_1"/>
<protein>
    <submittedName>
        <fullName evidence="3">Secreted protein</fullName>
    </submittedName>
</protein>
<evidence type="ECO:0000313" key="4">
    <source>
        <dbReference type="Proteomes" id="UP000001072"/>
    </source>
</evidence>
<feature type="region of interest" description="Disordered" evidence="1">
    <location>
        <begin position="129"/>
        <end position="242"/>
    </location>
</feature>
<feature type="compositionally biased region" description="Basic and acidic residues" evidence="1">
    <location>
        <begin position="150"/>
        <end position="165"/>
    </location>
</feature>
<gene>
    <name evidence="3" type="ORF">MELLADRAFT_102970</name>
</gene>
<proteinExistence type="predicted"/>
<feature type="chain" id="PRO_5003321458" evidence="2">
    <location>
        <begin position="19"/>
        <end position="242"/>
    </location>
</feature>
<accession>F4RA42</accession>
<dbReference type="Proteomes" id="UP000001072">
    <property type="component" value="Unassembled WGS sequence"/>
</dbReference>
<dbReference type="EMBL" id="GL883094">
    <property type="protein sequence ID" value="EGG10849.1"/>
    <property type="molecule type" value="Genomic_DNA"/>
</dbReference>
<evidence type="ECO:0000313" key="3">
    <source>
        <dbReference type="EMBL" id="EGG10849.1"/>
    </source>
</evidence>
<sequence length="242" mass="27109">MTIIQCLLVPALICCVYGQLNLQKRDFNAVAVSGLPEGHIYDLGEAAAHYDSIISSSTLPRLGSIRHGSESQRADHSYQKPSISVTDFSHNTGIGGYHWRRRHHKNRFRKSVGALQVLNRNLLDKRRDREYKVTLSPKKQTEEVPSSSERNQHAESSRKLSETKKYPSGRPSFDLETSTESSGGGLNLGTMKKFSSGRPTMNLETSPESSPSGSPRDHFFHGSPQLPRAEEFRDHHIQSHSM</sequence>
<dbReference type="InParanoid" id="F4RA42"/>
<dbReference type="GeneID" id="18921827"/>
<dbReference type="OrthoDB" id="10641320at2759"/>
<evidence type="ECO:0000256" key="1">
    <source>
        <dbReference type="SAM" id="MobiDB-lite"/>
    </source>
</evidence>
<dbReference type="RefSeq" id="XP_007406318.1">
    <property type="nucleotide sequence ID" value="XM_007406256.1"/>
</dbReference>
<reference evidence="4" key="1">
    <citation type="journal article" date="2011" name="Proc. Natl. Acad. Sci. U.S.A.">
        <title>Obligate biotrophy features unraveled by the genomic analysis of rust fungi.</title>
        <authorList>
            <person name="Duplessis S."/>
            <person name="Cuomo C.A."/>
            <person name="Lin Y.-C."/>
            <person name="Aerts A."/>
            <person name="Tisserant E."/>
            <person name="Veneault-Fourrey C."/>
            <person name="Joly D.L."/>
            <person name="Hacquard S."/>
            <person name="Amselem J."/>
            <person name="Cantarel B.L."/>
            <person name="Chiu R."/>
            <person name="Coutinho P.M."/>
            <person name="Feau N."/>
            <person name="Field M."/>
            <person name="Frey P."/>
            <person name="Gelhaye E."/>
            <person name="Goldberg J."/>
            <person name="Grabherr M.G."/>
            <person name="Kodira C.D."/>
            <person name="Kohler A."/>
            <person name="Kuees U."/>
            <person name="Lindquist E.A."/>
            <person name="Lucas S.M."/>
            <person name="Mago R."/>
            <person name="Mauceli E."/>
            <person name="Morin E."/>
            <person name="Murat C."/>
            <person name="Pangilinan J.L."/>
            <person name="Park R."/>
            <person name="Pearson M."/>
            <person name="Quesneville H."/>
            <person name="Rouhier N."/>
            <person name="Sakthikumar S."/>
            <person name="Salamov A.A."/>
            <person name="Schmutz J."/>
            <person name="Selles B."/>
            <person name="Shapiro H."/>
            <person name="Tanguay P."/>
            <person name="Tuskan G.A."/>
            <person name="Henrissat B."/>
            <person name="Van de Peer Y."/>
            <person name="Rouze P."/>
            <person name="Ellis J.G."/>
            <person name="Dodds P.N."/>
            <person name="Schein J.E."/>
            <person name="Zhong S."/>
            <person name="Hamelin R.C."/>
            <person name="Grigoriev I.V."/>
            <person name="Szabo L.J."/>
            <person name="Martin F."/>
        </authorList>
    </citation>
    <scope>NUCLEOTIDE SEQUENCE [LARGE SCALE GENOMIC DNA]</scope>
    <source>
        <strain evidence="4">98AG31 / pathotype 3-4-7</strain>
    </source>
</reference>
<feature type="signal peptide" evidence="2">
    <location>
        <begin position="1"/>
        <end position="18"/>
    </location>
</feature>
<name>F4RA42_MELLP</name>
<evidence type="ECO:0000256" key="2">
    <source>
        <dbReference type="SAM" id="SignalP"/>
    </source>
</evidence>
<feature type="compositionally biased region" description="Basic and acidic residues" evidence="1">
    <location>
        <begin position="228"/>
        <end position="242"/>
    </location>
</feature>
<organism evidence="4">
    <name type="scientific">Melampsora larici-populina (strain 98AG31 / pathotype 3-4-7)</name>
    <name type="common">Poplar leaf rust fungus</name>
    <dbReference type="NCBI Taxonomy" id="747676"/>
    <lineage>
        <taxon>Eukaryota</taxon>
        <taxon>Fungi</taxon>
        <taxon>Dikarya</taxon>
        <taxon>Basidiomycota</taxon>
        <taxon>Pucciniomycotina</taxon>
        <taxon>Pucciniomycetes</taxon>
        <taxon>Pucciniales</taxon>
        <taxon>Melampsoraceae</taxon>
        <taxon>Melampsora</taxon>
    </lineage>
</organism>
<keyword evidence="4" id="KW-1185">Reference proteome</keyword>
<keyword evidence="2" id="KW-0732">Signal</keyword>